<evidence type="ECO:0000256" key="1">
    <source>
        <dbReference type="ARBA" id="ARBA00008563"/>
    </source>
</evidence>
<comment type="subunit">
    <text evidence="4">Part of the 50S ribosomal subunit. Contacts protein L20.</text>
</comment>
<dbReference type="PANTHER" id="PTHR21349:SF0">
    <property type="entry name" value="LARGE RIBOSOMAL SUBUNIT PROTEIN BL21M"/>
    <property type="match status" value="1"/>
</dbReference>
<dbReference type="SUPFAM" id="SSF141091">
    <property type="entry name" value="L21p-like"/>
    <property type="match status" value="1"/>
</dbReference>
<dbReference type="HAMAP" id="MF_01363">
    <property type="entry name" value="Ribosomal_bL21"/>
    <property type="match status" value="1"/>
</dbReference>
<dbReference type="HOGENOM" id="CLU_061463_3_2_7"/>
<dbReference type="InterPro" id="IPR001787">
    <property type="entry name" value="Ribosomal_bL21"/>
</dbReference>
<evidence type="ECO:0000313" key="6">
    <source>
        <dbReference type="EMBL" id="CBW27744.1"/>
    </source>
</evidence>
<dbReference type="AlphaFoldDB" id="E1WYV3"/>
<keyword evidence="4 5" id="KW-0694">RNA-binding</keyword>
<dbReference type="GO" id="GO:0006412">
    <property type="term" value="P:translation"/>
    <property type="evidence" value="ECO:0007669"/>
    <property type="project" value="UniProtKB-UniRule"/>
</dbReference>
<comment type="function">
    <text evidence="4 5">This protein binds to 23S rRNA in the presence of protein L20.</text>
</comment>
<dbReference type="EMBL" id="FQ312005">
    <property type="protein sequence ID" value="CBW27744.1"/>
    <property type="molecule type" value="Genomic_DNA"/>
</dbReference>
<name>E1WYV3_HALMS</name>
<dbReference type="InterPro" id="IPR028909">
    <property type="entry name" value="bL21-like"/>
</dbReference>
<dbReference type="Pfam" id="PF00829">
    <property type="entry name" value="Ribosomal_L21p"/>
    <property type="match status" value="1"/>
</dbReference>
<dbReference type="GO" id="GO:0005737">
    <property type="term" value="C:cytoplasm"/>
    <property type="evidence" value="ECO:0007669"/>
    <property type="project" value="UniProtKB-ARBA"/>
</dbReference>
<dbReference type="NCBIfam" id="TIGR00061">
    <property type="entry name" value="L21"/>
    <property type="match status" value="1"/>
</dbReference>
<evidence type="ECO:0000256" key="2">
    <source>
        <dbReference type="ARBA" id="ARBA00022980"/>
    </source>
</evidence>
<dbReference type="Proteomes" id="UP000008963">
    <property type="component" value="Chromosome"/>
</dbReference>
<keyword evidence="3 4" id="KW-0687">Ribonucleoprotein</keyword>
<keyword evidence="7" id="KW-1185">Reference proteome</keyword>
<reference evidence="7" key="1">
    <citation type="journal article" date="2013" name="ISME J.">
        <title>A small predatory core genome in the divergent marine Bacteriovorax marinus SJ and the terrestrial Bdellovibrio bacteriovorus.</title>
        <authorList>
            <person name="Crossman L.C."/>
            <person name="Chen H."/>
            <person name="Cerdeno-Tarraga A.M."/>
            <person name="Brooks K."/>
            <person name="Quail M.A."/>
            <person name="Pineiro S.A."/>
            <person name="Hobley L."/>
            <person name="Sockett R.E."/>
            <person name="Bentley S.D."/>
            <person name="Parkhill J."/>
            <person name="Williams H.N."/>
            <person name="Stine O.C."/>
        </authorList>
    </citation>
    <scope>NUCLEOTIDE SEQUENCE [LARGE SCALE GENOMIC DNA]</scope>
    <source>
        <strain evidence="7">ATCC BAA-682 / DSM 15412 / SJ</strain>
    </source>
</reference>
<protein>
    <recommendedName>
        <fullName evidence="4">Large ribosomal subunit protein bL21</fullName>
    </recommendedName>
</protein>
<dbReference type="PATRIC" id="fig|862908.3.peg.2850"/>
<dbReference type="GO" id="GO:1990904">
    <property type="term" value="C:ribonucleoprotein complex"/>
    <property type="evidence" value="ECO:0007669"/>
    <property type="project" value="UniProtKB-KW"/>
</dbReference>
<accession>E1WYV3</accession>
<evidence type="ECO:0000256" key="3">
    <source>
        <dbReference type="ARBA" id="ARBA00023274"/>
    </source>
</evidence>
<proteinExistence type="inferred from homology"/>
<dbReference type="GO" id="GO:0005840">
    <property type="term" value="C:ribosome"/>
    <property type="evidence" value="ECO:0007669"/>
    <property type="project" value="UniProtKB-KW"/>
</dbReference>
<dbReference type="KEGG" id="bmx:BMS_2980"/>
<dbReference type="OrthoDB" id="5295754at2"/>
<dbReference type="PANTHER" id="PTHR21349">
    <property type="entry name" value="50S RIBOSOMAL PROTEIN L21"/>
    <property type="match status" value="1"/>
</dbReference>
<dbReference type="eggNOG" id="COG0261">
    <property type="taxonomic scope" value="Bacteria"/>
</dbReference>
<gene>
    <name evidence="4 6" type="primary">rplU</name>
    <name evidence="6" type="ordered locus">BMS_2980</name>
</gene>
<organism evidence="6 7">
    <name type="scientific">Halobacteriovorax marinus (strain ATCC BAA-682 / DSM 15412 / SJ)</name>
    <name type="common">Bacteriovorax marinus</name>
    <dbReference type="NCBI Taxonomy" id="862908"/>
    <lineage>
        <taxon>Bacteria</taxon>
        <taxon>Pseudomonadati</taxon>
        <taxon>Bdellovibrionota</taxon>
        <taxon>Bacteriovoracia</taxon>
        <taxon>Bacteriovoracales</taxon>
        <taxon>Halobacteriovoraceae</taxon>
        <taxon>Halobacteriovorax</taxon>
    </lineage>
</organism>
<dbReference type="STRING" id="862908.BMS_2980"/>
<keyword evidence="4 5" id="KW-0699">rRNA-binding</keyword>
<evidence type="ECO:0000256" key="4">
    <source>
        <dbReference type="HAMAP-Rule" id="MF_01363"/>
    </source>
</evidence>
<evidence type="ECO:0000256" key="5">
    <source>
        <dbReference type="RuleBase" id="RU000562"/>
    </source>
</evidence>
<dbReference type="GO" id="GO:0003735">
    <property type="term" value="F:structural constituent of ribosome"/>
    <property type="evidence" value="ECO:0007669"/>
    <property type="project" value="InterPro"/>
</dbReference>
<dbReference type="InterPro" id="IPR036164">
    <property type="entry name" value="bL21-like_sf"/>
</dbReference>
<evidence type="ECO:0000313" key="7">
    <source>
        <dbReference type="Proteomes" id="UP000008963"/>
    </source>
</evidence>
<keyword evidence="2 4" id="KW-0689">Ribosomal protein</keyword>
<dbReference type="GO" id="GO:0019843">
    <property type="term" value="F:rRNA binding"/>
    <property type="evidence" value="ECO:0007669"/>
    <property type="project" value="UniProtKB-UniRule"/>
</dbReference>
<comment type="similarity">
    <text evidence="1 4 5">Belongs to the bacterial ribosomal protein bL21 family.</text>
</comment>
<sequence length="121" mass="13256">MYGVVEISGHQYKVQAGDVLDVEKLSNEAGSTVELEKVLFIGGEKPLVGLPTVSGAKVTAKVIKHDRSRKIIAFKRKPGMYQKKMGHRQNYTALLITEINDGNGNVTKIDADSKAAKKFLK</sequence>